<accession>A0A146KCJ5</accession>
<reference evidence="1" key="1">
    <citation type="submission" date="2015-07" db="EMBL/GenBank/DDBJ databases">
        <title>Adaptation to a free-living lifestyle via gene acquisitions in the diplomonad Trepomonas sp. PC1.</title>
        <authorList>
            <person name="Xu F."/>
            <person name="Jerlstrom-Hultqvist J."/>
            <person name="Kolisko M."/>
            <person name="Simpson A.G.B."/>
            <person name="Roger A.J."/>
            <person name="Svard S.G."/>
            <person name="Andersson J.O."/>
        </authorList>
    </citation>
    <scope>NUCLEOTIDE SEQUENCE</scope>
    <source>
        <strain evidence="1">PC1</strain>
    </source>
</reference>
<feature type="non-terminal residue" evidence="1">
    <location>
        <position position="1"/>
    </location>
</feature>
<organism evidence="1">
    <name type="scientific">Trepomonas sp. PC1</name>
    <dbReference type="NCBI Taxonomy" id="1076344"/>
    <lineage>
        <taxon>Eukaryota</taxon>
        <taxon>Metamonada</taxon>
        <taxon>Diplomonadida</taxon>
        <taxon>Hexamitidae</taxon>
        <taxon>Hexamitinae</taxon>
        <taxon>Trepomonas</taxon>
    </lineage>
</organism>
<dbReference type="AlphaFoldDB" id="A0A146KCJ5"/>
<gene>
    <name evidence="1" type="ORF">TPC1_12824</name>
</gene>
<proteinExistence type="predicted"/>
<dbReference type="EMBL" id="GDID01002104">
    <property type="protein sequence ID" value="JAP94502.1"/>
    <property type="molecule type" value="Transcribed_RNA"/>
</dbReference>
<protein>
    <submittedName>
        <fullName evidence="1">Uncharacterized protein</fullName>
    </submittedName>
</protein>
<sequence length="111" mass="12751">QPLCTQCNEPSCCAFCKRYIPSKSPIFVYNDKCFCSDHKFTTSATITTEAYTFGNYQMSFDDNEVNVVIKEGVVLHSSPEMAVMSRTPLFILDDSRCFQIEVFWNQNFENS</sequence>
<name>A0A146KCJ5_9EUKA</name>
<feature type="non-terminal residue" evidence="1">
    <location>
        <position position="111"/>
    </location>
</feature>
<evidence type="ECO:0000313" key="1">
    <source>
        <dbReference type="EMBL" id="JAP94502.1"/>
    </source>
</evidence>